<keyword evidence="7 9" id="KW-1015">Disulfide bond</keyword>
<evidence type="ECO:0000256" key="7">
    <source>
        <dbReference type="ARBA" id="ARBA00023157"/>
    </source>
</evidence>
<dbReference type="InterPro" id="IPR020067">
    <property type="entry name" value="Frizzled_dom"/>
</dbReference>
<keyword evidence="8" id="KW-0675">Receptor</keyword>
<evidence type="ECO:0000259" key="13">
    <source>
        <dbReference type="PROSITE" id="PS50261"/>
    </source>
</evidence>
<gene>
    <name evidence="14" type="primary">FzdB</name>
</gene>
<dbReference type="GO" id="GO:0005886">
    <property type="term" value="C:plasma membrane"/>
    <property type="evidence" value="ECO:0007669"/>
    <property type="project" value="TreeGrafter"/>
</dbReference>
<reference evidence="14" key="1">
    <citation type="journal article" date="2014" name="Nat. Commun.">
        <title>Developmental gene expression provides clues to relationships between sponge and eumetazoan body plans.</title>
        <authorList>
            <person name="Leininger S."/>
            <person name="Adamski M."/>
            <person name="Bergum B."/>
            <person name="Guder C."/>
            <person name="Liu J."/>
            <person name="Laplante M."/>
            <person name="Brate J."/>
            <person name="Hoffmann F."/>
            <person name="Fortunato S."/>
            <person name="Jordal S."/>
            <person name="Rapp H.T."/>
            <person name="Adamska M."/>
        </authorList>
    </citation>
    <scope>NUCLEOTIDE SEQUENCE</scope>
</reference>
<dbReference type="PRINTS" id="PR00489">
    <property type="entry name" value="FRIZZLED"/>
</dbReference>
<feature type="transmembrane region" description="Helical" evidence="11">
    <location>
        <begin position="361"/>
        <end position="379"/>
    </location>
</feature>
<accession>A0A077SN24</accession>
<evidence type="ECO:0000256" key="9">
    <source>
        <dbReference type="PROSITE-ProRule" id="PRU00090"/>
    </source>
</evidence>
<keyword evidence="5 11" id="KW-1133">Transmembrane helix</keyword>
<feature type="transmembrane region" description="Helical" evidence="11">
    <location>
        <begin position="399"/>
        <end position="427"/>
    </location>
</feature>
<comment type="similarity">
    <text evidence="2">Belongs to the G-protein coupled receptor Fz/Smo family.</text>
</comment>
<feature type="transmembrane region" description="Helical" evidence="11">
    <location>
        <begin position="502"/>
        <end position="524"/>
    </location>
</feature>
<dbReference type="EMBL" id="HG973371">
    <property type="protein sequence ID" value="CDO67910.1"/>
    <property type="molecule type" value="mRNA"/>
</dbReference>
<dbReference type="SUPFAM" id="SSF63501">
    <property type="entry name" value="Frizzled cysteine-rich domain"/>
    <property type="match status" value="1"/>
</dbReference>
<name>A0A077SN24_9METZ</name>
<feature type="domain" description="FZ" evidence="12">
    <location>
        <begin position="57"/>
        <end position="195"/>
    </location>
</feature>
<feature type="transmembrane region" description="Helical" evidence="11">
    <location>
        <begin position="274"/>
        <end position="294"/>
    </location>
</feature>
<feature type="disulfide bond" evidence="9">
    <location>
        <begin position="152"/>
        <end position="176"/>
    </location>
</feature>
<feature type="domain" description="G-protein coupled receptors family 2 profile 2" evidence="13">
    <location>
        <begin position="238"/>
        <end position="531"/>
    </location>
</feature>
<dbReference type="PROSITE" id="PS50261">
    <property type="entry name" value="G_PROTEIN_RECEP_F2_4"/>
    <property type="match status" value="1"/>
</dbReference>
<organism evidence="14">
    <name type="scientific">Sycon ciliatum</name>
    <dbReference type="NCBI Taxonomy" id="27933"/>
    <lineage>
        <taxon>Eukaryota</taxon>
        <taxon>Metazoa</taxon>
        <taxon>Porifera</taxon>
        <taxon>Calcarea</taxon>
        <taxon>Calcaronea</taxon>
        <taxon>Leucosolenida</taxon>
        <taxon>Sycettidae</taxon>
        <taxon>Sycon</taxon>
    </lineage>
</organism>
<dbReference type="Gene3D" id="1.20.1070.10">
    <property type="entry name" value="Rhodopsin 7-helix transmembrane proteins"/>
    <property type="match status" value="1"/>
</dbReference>
<dbReference type="Gene3D" id="1.10.2000.10">
    <property type="entry name" value="Frizzled cysteine-rich domain"/>
    <property type="match status" value="1"/>
</dbReference>
<dbReference type="GO" id="GO:0042813">
    <property type="term" value="F:Wnt receptor activity"/>
    <property type="evidence" value="ECO:0007669"/>
    <property type="project" value="TreeGrafter"/>
</dbReference>
<evidence type="ECO:0000256" key="5">
    <source>
        <dbReference type="ARBA" id="ARBA00022989"/>
    </source>
</evidence>
<dbReference type="GO" id="GO:0060070">
    <property type="term" value="P:canonical Wnt signaling pathway"/>
    <property type="evidence" value="ECO:0007669"/>
    <property type="project" value="TreeGrafter"/>
</dbReference>
<comment type="subcellular location">
    <subcellularLocation>
        <location evidence="1">Membrane</location>
        <topology evidence="1">Multi-pass membrane protein</topology>
    </subcellularLocation>
</comment>
<evidence type="ECO:0000256" key="11">
    <source>
        <dbReference type="SAM" id="Phobius"/>
    </source>
</evidence>
<dbReference type="InterPro" id="IPR036790">
    <property type="entry name" value="Frizzled_dom_sf"/>
</dbReference>
<feature type="region of interest" description="Disordered" evidence="10">
    <location>
        <begin position="560"/>
        <end position="617"/>
    </location>
</feature>
<feature type="transmembrane region" description="Helical" evidence="11">
    <location>
        <begin position="238"/>
        <end position="262"/>
    </location>
</feature>
<evidence type="ECO:0000256" key="4">
    <source>
        <dbReference type="ARBA" id="ARBA00022692"/>
    </source>
</evidence>
<keyword evidence="6 11" id="KW-0472">Membrane</keyword>
<dbReference type="PANTHER" id="PTHR11309">
    <property type="entry name" value="FRIZZLED"/>
    <property type="match status" value="1"/>
</dbReference>
<evidence type="ECO:0000256" key="10">
    <source>
        <dbReference type="SAM" id="MobiDB-lite"/>
    </source>
</evidence>
<dbReference type="CDD" id="cd07066">
    <property type="entry name" value="CRD_FZ"/>
    <property type="match status" value="1"/>
</dbReference>
<dbReference type="InterPro" id="IPR017981">
    <property type="entry name" value="GPCR_2-like_7TM"/>
</dbReference>
<dbReference type="GO" id="GO:0017147">
    <property type="term" value="F:Wnt-protein binding"/>
    <property type="evidence" value="ECO:0007669"/>
    <property type="project" value="TreeGrafter"/>
</dbReference>
<evidence type="ECO:0000256" key="1">
    <source>
        <dbReference type="ARBA" id="ARBA00004141"/>
    </source>
</evidence>
<comment type="caution">
    <text evidence="9">Lacks conserved residue(s) required for the propagation of feature annotation.</text>
</comment>
<dbReference type="InterPro" id="IPR015526">
    <property type="entry name" value="Frizzled/SFRP"/>
</dbReference>
<evidence type="ECO:0000256" key="8">
    <source>
        <dbReference type="ARBA" id="ARBA00023170"/>
    </source>
</evidence>
<evidence type="ECO:0000256" key="2">
    <source>
        <dbReference type="ARBA" id="ARBA00008077"/>
    </source>
</evidence>
<dbReference type="PROSITE" id="PS50038">
    <property type="entry name" value="FZ"/>
    <property type="match status" value="1"/>
</dbReference>
<dbReference type="Pfam" id="PF01392">
    <property type="entry name" value="Fz"/>
    <property type="match status" value="1"/>
</dbReference>
<evidence type="ECO:0000256" key="6">
    <source>
        <dbReference type="ARBA" id="ARBA00023136"/>
    </source>
</evidence>
<protein>
    <submittedName>
        <fullName evidence="14">Frizzled B SciFzdB</fullName>
    </submittedName>
</protein>
<keyword evidence="4 11" id="KW-0812">Transmembrane</keyword>
<proteinExistence type="evidence at transcript level"/>
<keyword evidence="3" id="KW-0217">Developmental protein</keyword>
<feature type="compositionally biased region" description="Polar residues" evidence="10">
    <location>
        <begin position="608"/>
        <end position="617"/>
    </location>
</feature>
<dbReference type="SMART" id="SM00063">
    <property type="entry name" value="FRI"/>
    <property type="match status" value="1"/>
</dbReference>
<evidence type="ECO:0000313" key="14">
    <source>
        <dbReference type="EMBL" id="CDO67910.1"/>
    </source>
</evidence>
<dbReference type="InterPro" id="IPR000539">
    <property type="entry name" value="Frizzled/Smoothened_7TM"/>
</dbReference>
<feature type="transmembrane region" description="Helical" evidence="11">
    <location>
        <begin position="447"/>
        <end position="470"/>
    </location>
</feature>
<dbReference type="GO" id="GO:0035567">
    <property type="term" value="P:non-canonical Wnt signaling pathway"/>
    <property type="evidence" value="ECO:0007669"/>
    <property type="project" value="TreeGrafter"/>
</dbReference>
<sequence>MPTSRKSHVRIRSTRAQSARTGTMLVSDLCAGKVERRLFGLLAVYLLLAMAVPGAAGTEHICTPLQTADGGAEALCNGLYNSTMAYVNGTLRRAVVAELNQFAGIILTSSTCHAHMPLFVCASFLPVCRSTSSMAGGISAHSSVLYPCDEFCSAMEFSCSDLFVANRFVWPVRFNCNDTTRYPRKADNRTDCLVLPPLPPSVGPVSTTLIPVTANMSGMGSRPCNGDYYFQAENRSFITLWIAIWSVLCLLSSLITVATFFMDRERFNYPEKPIVFLSLSYSIFSLAFIARLIAGDTVLVCSGSELVNAGTNSGPCTIIALLLYFSWMASYSWWLVLTLTWLLAAGFKWGTEAIAKHSTHFHIIAWGAPALKTLVLVATENVDADELARVCSVGNFKKSSLLGFVIIPISVYLAIGTLFIIIGIASLIRIRTMMKDGGRSTQKLEQLIVRIGILSVFYTGPASVVLGIYAHEYADRDHWRTHCTEPLCRPGCTGTHCDAPIFAVYVVKYFMLLVVGVTSSVWIWSGKTVASWKRFTRRLCRRKSRSADLHSRRVSHLSMEGSYVRNPMRHSNGGGSVKVHRSHGGGGGVSNGRPSQAPPVHSIGRGSQAPTHSITQV</sequence>
<dbReference type="SMART" id="SM01330">
    <property type="entry name" value="Frizzled"/>
    <property type="match status" value="1"/>
</dbReference>
<evidence type="ECO:0000259" key="12">
    <source>
        <dbReference type="PROSITE" id="PS50038"/>
    </source>
</evidence>
<dbReference type="Pfam" id="PF01534">
    <property type="entry name" value="Frizzled"/>
    <property type="match status" value="1"/>
</dbReference>
<dbReference type="AlphaFoldDB" id="A0A077SN24"/>
<evidence type="ECO:0000256" key="3">
    <source>
        <dbReference type="ARBA" id="ARBA00022473"/>
    </source>
</evidence>